<dbReference type="Proteomes" id="UP001151760">
    <property type="component" value="Unassembled WGS sequence"/>
</dbReference>
<dbReference type="SUPFAM" id="SSF57903">
    <property type="entry name" value="FYVE/PHD zinc finger"/>
    <property type="match status" value="2"/>
</dbReference>
<gene>
    <name evidence="9" type="ORF">Tco_0977461</name>
</gene>
<proteinExistence type="predicted"/>
<evidence type="ECO:0000256" key="7">
    <source>
        <dbReference type="SAM" id="MobiDB-lite"/>
    </source>
</evidence>
<dbReference type="Pfam" id="PF00628">
    <property type="entry name" value="PHD"/>
    <property type="match status" value="1"/>
</dbReference>
<dbReference type="PROSITE" id="PS01359">
    <property type="entry name" value="ZF_PHD_1"/>
    <property type="match status" value="1"/>
</dbReference>
<evidence type="ECO:0000256" key="4">
    <source>
        <dbReference type="ARBA" id="ARBA00022833"/>
    </source>
</evidence>
<evidence type="ECO:0000256" key="1">
    <source>
        <dbReference type="ARBA" id="ARBA00004123"/>
    </source>
</evidence>
<evidence type="ECO:0000256" key="3">
    <source>
        <dbReference type="ARBA" id="ARBA00022771"/>
    </source>
</evidence>
<feature type="compositionally biased region" description="Polar residues" evidence="7">
    <location>
        <begin position="933"/>
        <end position="943"/>
    </location>
</feature>
<keyword evidence="4" id="KW-0862">Zinc</keyword>
<dbReference type="InterPro" id="IPR019787">
    <property type="entry name" value="Znf_PHD-finger"/>
</dbReference>
<keyword evidence="3 6" id="KW-0863">Zinc-finger</keyword>
<accession>A0ABQ5EK55</accession>
<protein>
    <submittedName>
        <fullName evidence="9">Lysine-specific demethylase 5D</fullName>
    </submittedName>
</protein>
<dbReference type="EMBL" id="BQNB010016395">
    <property type="protein sequence ID" value="GJT51304.1"/>
    <property type="molecule type" value="Genomic_DNA"/>
</dbReference>
<organism evidence="9 10">
    <name type="scientific">Tanacetum coccineum</name>
    <dbReference type="NCBI Taxonomy" id="301880"/>
    <lineage>
        <taxon>Eukaryota</taxon>
        <taxon>Viridiplantae</taxon>
        <taxon>Streptophyta</taxon>
        <taxon>Embryophyta</taxon>
        <taxon>Tracheophyta</taxon>
        <taxon>Spermatophyta</taxon>
        <taxon>Magnoliopsida</taxon>
        <taxon>eudicotyledons</taxon>
        <taxon>Gunneridae</taxon>
        <taxon>Pentapetalae</taxon>
        <taxon>asterids</taxon>
        <taxon>campanulids</taxon>
        <taxon>Asterales</taxon>
        <taxon>Asteraceae</taxon>
        <taxon>Asteroideae</taxon>
        <taxon>Anthemideae</taxon>
        <taxon>Anthemidinae</taxon>
        <taxon>Tanacetum</taxon>
    </lineage>
</organism>
<dbReference type="InterPro" id="IPR001841">
    <property type="entry name" value="Znf_RING"/>
</dbReference>
<feature type="domain" description="RING-type" evidence="8">
    <location>
        <begin position="595"/>
        <end position="641"/>
    </location>
</feature>
<dbReference type="Gene3D" id="3.30.40.10">
    <property type="entry name" value="Zinc/RING finger domain, C3HC4 (zinc finger)"/>
    <property type="match status" value="2"/>
</dbReference>
<keyword evidence="5" id="KW-0539">Nucleus</keyword>
<keyword evidence="10" id="KW-1185">Reference proteome</keyword>
<reference evidence="9" key="1">
    <citation type="journal article" date="2022" name="Int. J. Mol. Sci.">
        <title>Draft Genome of Tanacetum Coccineum: Genomic Comparison of Closely Related Tanacetum-Family Plants.</title>
        <authorList>
            <person name="Yamashiro T."/>
            <person name="Shiraishi A."/>
            <person name="Nakayama K."/>
            <person name="Satake H."/>
        </authorList>
    </citation>
    <scope>NUCLEOTIDE SEQUENCE</scope>
</reference>
<dbReference type="InterPro" id="IPR019786">
    <property type="entry name" value="Zinc_finger_PHD-type_CS"/>
</dbReference>
<feature type="region of interest" description="Disordered" evidence="7">
    <location>
        <begin position="907"/>
        <end position="946"/>
    </location>
</feature>
<dbReference type="InterPro" id="IPR013637">
    <property type="entry name" value="Lys_sp_deMease-like_dom"/>
</dbReference>
<comment type="caution">
    <text evidence="9">The sequence shown here is derived from an EMBL/GenBank/DDBJ whole genome shotgun (WGS) entry which is preliminary data.</text>
</comment>
<sequence length="983" mass="111596">MLQSSESAIYSKEIEELSTKVSSVKKWLHTVRNCISEKSPGVIEVDIVTNLKSEITQLQLQVPEVSVFLDFATQVETCQSRCTEMSKGSITLKNLEVLVQEYDGFAVNVPELKLLRQFQSDAFDWLSRFNEIVKNAHDREDQENVVNELVCLEKDGSLLKVQVVDELLLVDVELKKASCRVEAWKVLHSKMPLESVQQVMVVATELQIENEEVFKKISDVLAQAVCLEVKAKHVLSCEVQMSEFEDVVRMSEDLSAVIPTLDAVKGALSVAKSWLTKSKPFLASDLGLMPVSNSLLRVDTLKNLVSESKSLKILLEERSLLEDVLASFMQWETNAYSALDDAESLLNILDVSDEISSDLIFQIANHVATMESITKAEFTHRYDSRVVPKLQESFAVFHWCFRAVTLCDVNPTLKEVKTLLEDAECHRVKFASRPFWRLLVDGIKWLKQAVEILVPCNNKKVNLSNVDEALRQSKMIKLSFPLIVDRLVDAIKRHNAWVDEVKAFFSHSTGERSWSLLLQLEGRGSTDAFNCVEMDMVVSEVQRVKEWKRRGGSIIGIKVGDDSMLLDGLSQISDTLDRSLYLHNKPDGCNERNVCMFCLNDSRDQEVSTCSECLDFYHMQCINPASGSTSHAATHICPYCHNIESGKISRLKIDAKRPELDMFTELLSDADNLCVEIEEKAIICKIIEKALAHKACLIQIVEFSLASLGEDLSVAVRKLSNALKAVEVVGVYERESNGKFELALARNSWRVRASKLLNSSQKPSINQIQRLLKEGLTINVPLEDYFWHRLETIKENGLQWAAKAKKVSADSGALELHKVFELIAEGENSPVHFDKELKLLQERSMLYCICRKPYDQRAMIACDKCDEWYHFDCIRLSYAPKTYICPACKVDTLDEEDKCTSSSIALERSNGECEEPQTPSPRPMELRREAERSNSNATRNNDISTKRRSGIERLLWRNRKPFRRVAKKRVELEVFSPFFHVQS</sequence>
<evidence type="ECO:0000313" key="9">
    <source>
        <dbReference type="EMBL" id="GJT51304.1"/>
    </source>
</evidence>
<dbReference type="InterPro" id="IPR001965">
    <property type="entry name" value="Znf_PHD"/>
</dbReference>
<evidence type="ECO:0000259" key="8">
    <source>
        <dbReference type="PROSITE" id="PS50089"/>
    </source>
</evidence>
<evidence type="ECO:0000256" key="5">
    <source>
        <dbReference type="ARBA" id="ARBA00023242"/>
    </source>
</evidence>
<dbReference type="PANTHER" id="PTHR46174:SF1">
    <property type="entry name" value="CXXC-TYPE ZINC FINGER PROTEIN 1"/>
    <property type="match status" value="1"/>
</dbReference>
<comment type="subcellular location">
    <subcellularLocation>
        <location evidence="1">Nucleus</location>
    </subcellularLocation>
</comment>
<reference evidence="9" key="2">
    <citation type="submission" date="2022-01" db="EMBL/GenBank/DDBJ databases">
        <authorList>
            <person name="Yamashiro T."/>
            <person name="Shiraishi A."/>
            <person name="Satake H."/>
            <person name="Nakayama K."/>
        </authorList>
    </citation>
    <scope>NUCLEOTIDE SEQUENCE</scope>
</reference>
<dbReference type="InterPro" id="IPR011011">
    <property type="entry name" value="Znf_FYVE_PHD"/>
</dbReference>
<evidence type="ECO:0000256" key="2">
    <source>
        <dbReference type="ARBA" id="ARBA00022723"/>
    </source>
</evidence>
<evidence type="ECO:0000256" key="6">
    <source>
        <dbReference type="PROSITE-ProRule" id="PRU00175"/>
    </source>
</evidence>
<dbReference type="PROSITE" id="PS50089">
    <property type="entry name" value="ZF_RING_2"/>
    <property type="match status" value="1"/>
</dbReference>
<name>A0ABQ5EK55_9ASTR</name>
<dbReference type="Pfam" id="PF08429">
    <property type="entry name" value="PLU-1"/>
    <property type="match status" value="1"/>
</dbReference>
<dbReference type="PANTHER" id="PTHR46174">
    <property type="entry name" value="CXXC-TYPE ZINC FINGER PROTEIN 1"/>
    <property type="match status" value="1"/>
</dbReference>
<dbReference type="InterPro" id="IPR037869">
    <property type="entry name" value="Spp1/CFP1"/>
</dbReference>
<dbReference type="InterPro" id="IPR013083">
    <property type="entry name" value="Znf_RING/FYVE/PHD"/>
</dbReference>
<keyword evidence="2" id="KW-0479">Metal-binding</keyword>
<evidence type="ECO:0000313" key="10">
    <source>
        <dbReference type="Proteomes" id="UP001151760"/>
    </source>
</evidence>
<dbReference type="SMART" id="SM00249">
    <property type="entry name" value="PHD"/>
    <property type="match status" value="2"/>
</dbReference>